<keyword evidence="3" id="KW-0001">2Fe-2S</keyword>
<comment type="cofactor">
    <cofactor evidence="1">
        <name>FAD</name>
        <dbReference type="ChEBI" id="CHEBI:57692"/>
    </cofactor>
</comment>
<dbReference type="InterPro" id="IPR023753">
    <property type="entry name" value="FAD/NAD-binding_dom"/>
</dbReference>
<sequence length="530" mass="59012">MSNTKQFSIAKINDLKDGEMKQVNADGTDILLAKIDGKYYAVGAFCTHYGAPLAEGALCGKHVICPWHHAWFDLTNGDLLQPPAFDSLPNYPLKIDNENIFVELPDKRSDRRVPEMSSCSKDIDIRVFVILGGGAVGFMAAQTLREEGYCGRIIMITQESEAPYDRPNLSKDYLQGEAKPEWMPLRENDFYKKHDIELLTGKKATRVDHQNKKIEFETGDALTYDSLLVATGGIPRKLDLPGSDLKNIFVLRSFDSADAIIDTVENVKKVVIIGGSFIGMEAAASLRGRGLSVTVVASDKVPFAKTLGPEIGEYFQNLHEKNGVKFKMGVHVKSFEGDSKVKTVILDSGEQVEADVVIAGIGVTPATDILKDVEKKKDGGVVTNSYFQLASGLYAAGDIAYVPDSRSKEHLRIEHWRYAMQQGRVAARNMAGKKESFAEVPFFWTVHFGDALRYLGHVKEWDEIYYDGNVKDGKFFAFYIKDNRVMAVADMGRDTEMAYIEQFLKDDKLPSASELKKKDLKKLIESLSKS</sequence>
<dbReference type="InterPro" id="IPR036922">
    <property type="entry name" value="Rieske_2Fe-2S_sf"/>
</dbReference>
<dbReference type="GO" id="GO:0016651">
    <property type="term" value="F:oxidoreductase activity, acting on NAD(P)H"/>
    <property type="evidence" value="ECO:0007669"/>
    <property type="project" value="TreeGrafter"/>
</dbReference>
<feature type="domain" description="Rieske" evidence="9">
    <location>
        <begin position="7"/>
        <end position="102"/>
    </location>
</feature>
<dbReference type="KEGG" id="aev:EI546_02885"/>
<evidence type="ECO:0000313" key="11">
    <source>
        <dbReference type="Proteomes" id="UP000285517"/>
    </source>
</evidence>
<evidence type="ECO:0000256" key="3">
    <source>
        <dbReference type="ARBA" id="ARBA00022714"/>
    </source>
</evidence>
<name>A0A410G0D5_9FLAO</name>
<dbReference type="InterPro" id="IPR050446">
    <property type="entry name" value="FAD-oxidoreductase/Apoptosis"/>
</dbReference>
<keyword evidence="4" id="KW-0479">Metal-binding</keyword>
<keyword evidence="11" id="KW-1185">Reference proteome</keyword>
<evidence type="ECO:0000256" key="4">
    <source>
        <dbReference type="ARBA" id="ARBA00022723"/>
    </source>
</evidence>
<dbReference type="SUPFAM" id="SSF55424">
    <property type="entry name" value="FAD/NAD-linked reductases, dimerisation (C-terminal) domain"/>
    <property type="match status" value="1"/>
</dbReference>
<proteinExistence type="predicted"/>
<dbReference type="Gene3D" id="3.30.390.30">
    <property type="match status" value="1"/>
</dbReference>
<dbReference type="GO" id="GO:0005737">
    <property type="term" value="C:cytoplasm"/>
    <property type="evidence" value="ECO:0007669"/>
    <property type="project" value="TreeGrafter"/>
</dbReference>
<dbReference type="PANTHER" id="PTHR43557">
    <property type="entry name" value="APOPTOSIS-INDUCING FACTOR 1"/>
    <property type="match status" value="1"/>
</dbReference>
<evidence type="ECO:0000256" key="7">
    <source>
        <dbReference type="ARBA" id="ARBA00023004"/>
    </source>
</evidence>
<dbReference type="RefSeq" id="WP_128249133.1">
    <property type="nucleotide sequence ID" value="NZ_CP034951.1"/>
</dbReference>
<dbReference type="SUPFAM" id="SSF50022">
    <property type="entry name" value="ISP domain"/>
    <property type="match status" value="1"/>
</dbReference>
<dbReference type="OrthoDB" id="9792592at2"/>
<dbReference type="AlphaFoldDB" id="A0A410G0D5"/>
<keyword evidence="7" id="KW-0408">Iron</keyword>
<dbReference type="PRINTS" id="PR00411">
    <property type="entry name" value="PNDRDTASEI"/>
</dbReference>
<evidence type="ECO:0000256" key="5">
    <source>
        <dbReference type="ARBA" id="ARBA00022827"/>
    </source>
</evidence>
<dbReference type="GO" id="GO:0051537">
    <property type="term" value="F:2 iron, 2 sulfur cluster binding"/>
    <property type="evidence" value="ECO:0007669"/>
    <property type="project" value="UniProtKB-KW"/>
</dbReference>
<organism evidence="10 11">
    <name type="scientific">Aequorivita ciconiae</name>
    <dbReference type="NCBI Taxonomy" id="2494375"/>
    <lineage>
        <taxon>Bacteria</taxon>
        <taxon>Pseudomonadati</taxon>
        <taxon>Bacteroidota</taxon>
        <taxon>Flavobacteriia</taxon>
        <taxon>Flavobacteriales</taxon>
        <taxon>Flavobacteriaceae</taxon>
        <taxon>Aequorivita</taxon>
    </lineage>
</organism>
<dbReference type="PANTHER" id="PTHR43557:SF2">
    <property type="entry name" value="RIESKE DOMAIN-CONTAINING PROTEIN-RELATED"/>
    <property type="match status" value="1"/>
</dbReference>
<accession>A0A410G0D5</accession>
<protein>
    <submittedName>
        <fullName evidence="10">Pyridine nucleotide-disulfide oxidoreductase</fullName>
    </submittedName>
</protein>
<dbReference type="Gene3D" id="3.50.50.60">
    <property type="entry name" value="FAD/NAD(P)-binding domain"/>
    <property type="match status" value="2"/>
</dbReference>
<dbReference type="Proteomes" id="UP000285517">
    <property type="component" value="Chromosome"/>
</dbReference>
<evidence type="ECO:0000256" key="8">
    <source>
        <dbReference type="ARBA" id="ARBA00023014"/>
    </source>
</evidence>
<dbReference type="Gene3D" id="2.102.10.10">
    <property type="entry name" value="Rieske [2Fe-2S] iron-sulphur domain"/>
    <property type="match status" value="1"/>
</dbReference>
<gene>
    <name evidence="10" type="ORF">EI546_02885</name>
</gene>
<dbReference type="CDD" id="cd03478">
    <property type="entry name" value="Rieske_AIFL_N"/>
    <property type="match status" value="1"/>
</dbReference>
<dbReference type="PROSITE" id="PS51296">
    <property type="entry name" value="RIESKE"/>
    <property type="match status" value="1"/>
</dbReference>
<dbReference type="Pfam" id="PF00355">
    <property type="entry name" value="Rieske"/>
    <property type="match status" value="1"/>
</dbReference>
<dbReference type="InterPro" id="IPR036188">
    <property type="entry name" value="FAD/NAD-bd_sf"/>
</dbReference>
<dbReference type="SUPFAM" id="SSF51905">
    <property type="entry name" value="FAD/NAD(P)-binding domain"/>
    <property type="match status" value="2"/>
</dbReference>
<dbReference type="Pfam" id="PF07992">
    <property type="entry name" value="Pyr_redox_2"/>
    <property type="match status" value="1"/>
</dbReference>
<evidence type="ECO:0000256" key="6">
    <source>
        <dbReference type="ARBA" id="ARBA00023002"/>
    </source>
</evidence>
<evidence type="ECO:0000256" key="1">
    <source>
        <dbReference type="ARBA" id="ARBA00001974"/>
    </source>
</evidence>
<evidence type="ECO:0000259" key="9">
    <source>
        <dbReference type="PROSITE" id="PS51296"/>
    </source>
</evidence>
<dbReference type="EMBL" id="CP034951">
    <property type="protein sequence ID" value="QAA80737.1"/>
    <property type="molecule type" value="Genomic_DNA"/>
</dbReference>
<evidence type="ECO:0000313" key="10">
    <source>
        <dbReference type="EMBL" id="QAA80737.1"/>
    </source>
</evidence>
<dbReference type="InterPro" id="IPR028202">
    <property type="entry name" value="Reductase_C"/>
</dbReference>
<keyword evidence="6" id="KW-0560">Oxidoreductase</keyword>
<dbReference type="InterPro" id="IPR016156">
    <property type="entry name" value="FAD/NAD-linked_Rdtase_dimer_sf"/>
</dbReference>
<dbReference type="Pfam" id="PF14759">
    <property type="entry name" value="Reductase_C"/>
    <property type="match status" value="1"/>
</dbReference>
<dbReference type="InterPro" id="IPR017941">
    <property type="entry name" value="Rieske_2Fe-2S"/>
</dbReference>
<keyword evidence="2" id="KW-0285">Flavoprotein</keyword>
<keyword evidence="8" id="KW-0411">Iron-sulfur</keyword>
<keyword evidence="5" id="KW-0274">FAD</keyword>
<evidence type="ECO:0000256" key="2">
    <source>
        <dbReference type="ARBA" id="ARBA00022630"/>
    </source>
</evidence>
<dbReference type="GO" id="GO:0046872">
    <property type="term" value="F:metal ion binding"/>
    <property type="evidence" value="ECO:0007669"/>
    <property type="project" value="UniProtKB-KW"/>
</dbReference>
<reference evidence="10 11" key="1">
    <citation type="submission" date="2019-01" db="EMBL/GenBank/DDBJ databases">
        <title>Complete genome sequencing of Aequorivita sp. H23M31.</title>
        <authorList>
            <person name="Bae J.-W."/>
        </authorList>
    </citation>
    <scope>NUCLEOTIDE SEQUENCE [LARGE SCALE GENOMIC DNA]</scope>
    <source>
        <strain evidence="10 11">H23M31</strain>
    </source>
</reference>
<dbReference type="PRINTS" id="PR00368">
    <property type="entry name" value="FADPNR"/>
</dbReference>